<dbReference type="PANTHER" id="PTHR20968">
    <property type="entry name" value="ILGF DOMAIN-CONTAINING PROTEIN"/>
    <property type="match status" value="1"/>
</dbReference>
<organism evidence="8 9">
    <name type="scientific">Cynoglossus semilaevis</name>
    <name type="common">Tongue sole</name>
    <dbReference type="NCBI Taxonomy" id="244447"/>
    <lineage>
        <taxon>Eukaryota</taxon>
        <taxon>Metazoa</taxon>
        <taxon>Chordata</taxon>
        <taxon>Craniata</taxon>
        <taxon>Vertebrata</taxon>
        <taxon>Euteleostomi</taxon>
        <taxon>Actinopterygii</taxon>
        <taxon>Neopterygii</taxon>
        <taxon>Teleostei</taxon>
        <taxon>Neoteleostei</taxon>
        <taxon>Acanthomorphata</taxon>
        <taxon>Carangaria</taxon>
        <taxon>Pleuronectiformes</taxon>
        <taxon>Pleuronectoidei</taxon>
        <taxon>Cynoglossidae</taxon>
        <taxon>Cynoglossinae</taxon>
        <taxon>Cynoglossus</taxon>
    </lineage>
</organism>
<keyword evidence="7" id="KW-0732">Signal</keyword>
<dbReference type="SUPFAM" id="SSF56994">
    <property type="entry name" value="Insulin-like"/>
    <property type="match status" value="1"/>
</dbReference>
<dbReference type="InterPro" id="IPR051777">
    <property type="entry name" value="Insulin-like_neuro_ligands"/>
</dbReference>
<evidence type="ECO:0000313" key="8">
    <source>
        <dbReference type="Ensembl" id="ENSCSEP00000027464.1"/>
    </source>
</evidence>
<evidence type="ECO:0000256" key="1">
    <source>
        <dbReference type="ARBA" id="ARBA00004613"/>
    </source>
</evidence>
<dbReference type="GO" id="GO:0001664">
    <property type="term" value="F:G protein-coupled receptor binding"/>
    <property type="evidence" value="ECO:0007669"/>
    <property type="project" value="TreeGrafter"/>
</dbReference>
<dbReference type="STRING" id="244447.ENSCSEP00000027464"/>
<name>A0A3P8WL38_CYNSE</name>
<accession>A0A3P8WL38</accession>
<reference evidence="8 9" key="1">
    <citation type="journal article" date="2014" name="Nat. Genet.">
        <title>Whole-genome sequence of a flatfish provides insights into ZW sex chromosome evolution and adaptation to a benthic lifestyle.</title>
        <authorList>
            <person name="Chen S."/>
            <person name="Zhang G."/>
            <person name="Shao C."/>
            <person name="Huang Q."/>
            <person name="Liu G."/>
            <person name="Zhang P."/>
            <person name="Song W."/>
            <person name="An N."/>
            <person name="Chalopin D."/>
            <person name="Volff J.N."/>
            <person name="Hong Y."/>
            <person name="Li Q."/>
            <person name="Sha Z."/>
            <person name="Zhou H."/>
            <person name="Xie M."/>
            <person name="Yu Q."/>
            <person name="Liu Y."/>
            <person name="Xiang H."/>
            <person name="Wang N."/>
            <person name="Wu K."/>
            <person name="Yang C."/>
            <person name="Zhou Q."/>
            <person name="Liao X."/>
            <person name="Yang L."/>
            <person name="Hu Q."/>
            <person name="Zhang J."/>
            <person name="Meng L."/>
            <person name="Jin L."/>
            <person name="Tian Y."/>
            <person name="Lian J."/>
            <person name="Yang J."/>
            <person name="Miao G."/>
            <person name="Liu S."/>
            <person name="Liang Z."/>
            <person name="Yan F."/>
            <person name="Li Y."/>
            <person name="Sun B."/>
            <person name="Zhang H."/>
            <person name="Zhang J."/>
            <person name="Zhu Y."/>
            <person name="Du M."/>
            <person name="Zhao Y."/>
            <person name="Schartl M."/>
            <person name="Tang Q."/>
            <person name="Wang J."/>
        </authorList>
    </citation>
    <scope>NUCLEOTIDE SEQUENCE</scope>
</reference>
<dbReference type="InterPro" id="IPR036438">
    <property type="entry name" value="Insulin-like_sf"/>
</dbReference>
<evidence type="ECO:0000256" key="3">
    <source>
        <dbReference type="ARBA" id="ARBA00022525"/>
    </source>
</evidence>
<reference evidence="8" key="2">
    <citation type="submission" date="2025-08" db="UniProtKB">
        <authorList>
            <consortium name="Ensembl"/>
        </authorList>
    </citation>
    <scope>IDENTIFICATION</scope>
</reference>
<proteinExistence type="predicted"/>
<dbReference type="GeneTree" id="ENSGT01030000235265"/>
<sequence length="194" mass="21665">MLWRSSLVVAVLCVGAMCSCVQADLMSGLIVHRDYGVKLCGREFIRAVIFTCGGSRWRRSADGDSDFFQWISPSDVTAQNNQQSDSDLTENLTPPHTSSSQSLSDLLALYAAVVDQQQQQQPPAPPPPPHHHQQQQQLLSDPFLLDTSQPALSFRGLGFRWSGWKFSGCWLEQEEEELFPGRGRDVLQPGLHQE</sequence>
<comment type="subcellular location">
    <subcellularLocation>
        <location evidence="1">Secreted</location>
    </subcellularLocation>
</comment>
<feature type="compositionally biased region" description="Polar residues" evidence="6">
    <location>
        <begin position="78"/>
        <end position="91"/>
    </location>
</feature>
<evidence type="ECO:0000313" key="9">
    <source>
        <dbReference type="Proteomes" id="UP000265120"/>
    </source>
</evidence>
<keyword evidence="3" id="KW-0964">Secreted</keyword>
<evidence type="ECO:0000256" key="5">
    <source>
        <dbReference type="ARBA" id="ARBA00023157"/>
    </source>
</evidence>
<feature type="signal peptide" evidence="7">
    <location>
        <begin position="1"/>
        <end position="23"/>
    </location>
</feature>
<feature type="chain" id="PRO_5018290491" description="Insulin-like domain-containing protein" evidence="7">
    <location>
        <begin position="24"/>
        <end position="194"/>
    </location>
</feature>
<dbReference type="AlphaFoldDB" id="A0A3P8WL38"/>
<dbReference type="PROSITE" id="PS51257">
    <property type="entry name" value="PROKAR_LIPOPROTEIN"/>
    <property type="match status" value="1"/>
</dbReference>
<dbReference type="GO" id="GO:0005179">
    <property type="term" value="F:hormone activity"/>
    <property type="evidence" value="ECO:0007669"/>
    <property type="project" value="UniProtKB-KW"/>
</dbReference>
<evidence type="ECO:0000256" key="4">
    <source>
        <dbReference type="ARBA" id="ARBA00022702"/>
    </source>
</evidence>
<evidence type="ECO:0008006" key="10">
    <source>
        <dbReference type="Google" id="ProtNLM"/>
    </source>
</evidence>
<feature type="region of interest" description="Disordered" evidence="6">
    <location>
        <begin position="78"/>
        <end position="100"/>
    </location>
</feature>
<reference evidence="8" key="3">
    <citation type="submission" date="2025-09" db="UniProtKB">
        <authorList>
            <consortium name="Ensembl"/>
        </authorList>
    </citation>
    <scope>IDENTIFICATION</scope>
</reference>
<dbReference type="Ensembl" id="ENSCSET00000027833.1">
    <property type="protein sequence ID" value="ENSCSEP00000027464.1"/>
    <property type="gene ID" value="ENSCSEG00000017552.1"/>
</dbReference>
<comment type="subunit">
    <text evidence="2">Heterodimer of a B chain and an A chain linked by two disulfide bonds.</text>
</comment>
<dbReference type="GO" id="GO:0005576">
    <property type="term" value="C:extracellular region"/>
    <property type="evidence" value="ECO:0007669"/>
    <property type="project" value="UniProtKB-SubCell"/>
</dbReference>
<evidence type="ECO:0000256" key="2">
    <source>
        <dbReference type="ARBA" id="ARBA00011207"/>
    </source>
</evidence>
<keyword evidence="5" id="KW-1015">Disulfide bond</keyword>
<dbReference type="Proteomes" id="UP000265120">
    <property type="component" value="Chromosome 14"/>
</dbReference>
<evidence type="ECO:0000256" key="6">
    <source>
        <dbReference type="SAM" id="MobiDB-lite"/>
    </source>
</evidence>
<dbReference type="CDD" id="cd04365">
    <property type="entry name" value="IlGF_relaxin_like"/>
    <property type="match status" value="1"/>
</dbReference>
<keyword evidence="9" id="KW-1185">Reference proteome</keyword>
<feature type="region of interest" description="Disordered" evidence="6">
    <location>
        <begin position="116"/>
        <end position="136"/>
    </location>
</feature>
<dbReference type="PANTHER" id="PTHR20968:SF4">
    <property type="entry name" value="RELAXIN 3"/>
    <property type="match status" value="1"/>
</dbReference>
<evidence type="ECO:0000256" key="7">
    <source>
        <dbReference type="SAM" id="SignalP"/>
    </source>
</evidence>
<protein>
    <recommendedName>
        <fullName evidence="10">Insulin-like domain-containing protein</fullName>
    </recommendedName>
</protein>
<keyword evidence="4" id="KW-0372">Hormone</keyword>
<dbReference type="InParanoid" id="A0A3P8WL38"/>